<dbReference type="RefSeq" id="WP_178933104.1">
    <property type="nucleotide sequence ID" value="NZ_JACBAZ010000004.1"/>
</dbReference>
<keyword evidence="3" id="KW-0472">Membrane</keyword>
<keyword evidence="1" id="KW-0175">Coiled coil</keyword>
<evidence type="ECO:0000313" key="6">
    <source>
        <dbReference type="Proteomes" id="UP000557872"/>
    </source>
</evidence>
<comment type="caution">
    <text evidence="5">The sequence shown here is derived from an EMBL/GenBank/DDBJ whole genome shotgun (WGS) entry which is preliminary data.</text>
</comment>
<dbReference type="AlphaFoldDB" id="A0A851GGI8"/>
<dbReference type="PANTHER" id="PTHR33371">
    <property type="entry name" value="INTERMEMBRANE PHOSPHOLIPID TRANSPORT SYSTEM BINDING PROTEIN MLAD-RELATED"/>
    <property type="match status" value="1"/>
</dbReference>
<evidence type="ECO:0000259" key="4">
    <source>
        <dbReference type="Pfam" id="PF02470"/>
    </source>
</evidence>
<evidence type="ECO:0000256" key="1">
    <source>
        <dbReference type="SAM" id="Coils"/>
    </source>
</evidence>
<keyword evidence="3" id="KW-1133">Transmembrane helix</keyword>
<dbReference type="Proteomes" id="UP000557872">
    <property type="component" value="Unassembled WGS sequence"/>
</dbReference>
<sequence length="344" mass="37981">MPAREKRRETTAGFFVLIGLLLLGVLIVEFGRFGDRFSNHYPLFVEFSDTSGIIKGSEVRLRGARVGRVATHPELVTDTLAGSIVRMELRIRDDIKIPHDSTVKIGTSGIMGDTFVQIVPPEKETGAYYKAGDTIMGVGAGGFDSIRSDAETIAREASKRLKDTEATLKKMDEALVELRGVGKNLNITIHKVNTHLLSEPNLEKVDQALSNLEASSKDIHAATKELQPTIQDAKRTLASIRKAADSADRLIAAAEKEIQHIEPALRDVPKAVRSITKAAEKAEATMTALQDEKTLAGTLAYDQETGSNAKDFMRNLKRYGILRYRDDDSPDENDPRKHFRGSRR</sequence>
<proteinExistence type="predicted"/>
<dbReference type="InterPro" id="IPR003399">
    <property type="entry name" value="Mce/MlaD"/>
</dbReference>
<dbReference type="PANTHER" id="PTHR33371:SF4">
    <property type="entry name" value="INTERMEMBRANE PHOSPHOLIPID TRANSPORT SYSTEM BINDING PROTEIN MLAD"/>
    <property type="match status" value="1"/>
</dbReference>
<keyword evidence="6" id="KW-1185">Reference proteome</keyword>
<organism evidence="5 6">
    <name type="scientific">Oceaniferula marina</name>
    <dbReference type="NCBI Taxonomy" id="2748318"/>
    <lineage>
        <taxon>Bacteria</taxon>
        <taxon>Pseudomonadati</taxon>
        <taxon>Verrucomicrobiota</taxon>
        <taxon>Verrucomicrobiia</taxon>
        <taxon>Verrucomicrobiales</taxon>
        <taxon>Verrucomicrobiaceae</taxon>
        <taxon>Oceaniferula</taxon>
    </lineage>
</organism>
<gene>
    <name evidence="5" type="ORF">HW115_11910</name>
</gene>
<feature type="domain" description="Mce/MlaD" evidence="4">
    <location>
        <begin position="40"/>
        <end position="121"/>
    </location>
</feature>
<feature type="coiled-coil region" evidence="1">
    <location>
        <begin position="237"/>
        <end position="292"/>
    </location>
</feature>
<dbReference type="EMBL" id="JACBAZ010000004">
    <property type="protein sequence ID" value="NWK56319.1"/>
    <property type="molecule type" value="Genomic_DNA"/>
</dbReference>
<evidence type="ECO:0000256" key="2">
    <source>
        <dbReference type="SAM" id="MobiDB-lite"/>
    </source>
</evidence>
<accession>A0A851GGI8</accession>
<evidence type="ECO:0000313" key="5">
    <source>
        <dbReference type="EMBL" id="NWK56319.1"/>
    </source>
</evidence>
<dbReference type="InterPro" id="IPR052336">
    <property type="entry name" value="MlaD_Phospholipid_Transporter"/>
</dbReference>
<feature type="coiled-coil region" evidence="1">
    <location>
        <begin position="154"/>
        <end position="181"/>
    </location>
</feature>
<dbReference type="Pfam" id="PF02470">
    <property type="entry name" value="MlaD"/>
    <property type="match status" value="1"/>
</dbReference>
<feature type="region of interest" description="Disordered" evidence="2">
    <location>
        <begin position="324"/>
        <end position="344"/>
    </location>
</feature>
<keyword evidence="3" id="KW-0812">Transmembrane</keyword>
<feature type="transmembrane region" description="Helical" evidence="3">
    <location>
        <begin position="12"/>
        <end position="33"/>
    </location>
</feature>
<reference evidence="5 6" key="1">
    <citation type="submission" date="2020-07" db="EMBL/GenBank/DDBJ databases">
        <title>Roseicoccus Jingziensis gen. nov., sp. nov., isolated from coastal seawater.</title>
        <authorList>
            <person name="Feng X."/>
        </authorList>
    </citation>
    <scope>NUCLEOTIDE SEQUENCE [LARGE SCALE GENOMIC DNA]</scope>
    <source>
        <strain evidence="5 6">N1E253</strain>
    </source>
</reference>
<name>A0A851GGI8_9BACT</name>
<evidence type="ECO:0000256" key="3">
    <source>
        <dbReference type="SAM" id="Phobius"/>
    </source>
</evidence>
<protein>
    <submittedName>
        <fullName evidence="5">MCE family protein</fullName>
    </submittedName>
</protein>